<dbReference type="FunFam" id="1.25.40.10:FF:000031">
    <property type="entry name" value="Pentatricopeptide repeat-containing protein mitochondrial"/>
    <property type="match status" value="1"/>
</dbReference>
<gene>
    <name evidence="5" type="ORF">M0R45_023274</name>
</gene>
<dbReference type="GO" id="GO:0003723">
    <property type="term" value="F:RNA binding"/>
    <property type="evidence" value="ECO:0007669"/>
    <property type="project" value="InterPro"/>
</dbReference>
<dbReference type="GO" id="GO:0008270">
    <property type="term" value="F:zinc ion binding"/>
    <property type="evidence" value="ECO:0007669"/>
    <property type="project" value="InterPro"/>
</dbReference>
<dbReference type="InterPro" id="IPR046848">
    <property type="entry name" value="E_motif"/>
</dbReference>
<feature type="repeat" description="PPR" evidence="3">
    <location>
        <begin position="379"/>
        <end position="414"/>
    </location>
</feature>
<keyword evidence="2" id="KW-0677">Repeat</keyword>
<dbReference type="InterPro" id="IPR011990">
    <property type="entry name" value="TPR-like_helical_dom_sf"/>
</dbReference>
<feature type="domain" description="DYW" evidence="4">
    <location>
        <begin position="559"/>
        <end position="651"/>
    </location>
</feature>
<dbReference type="AlphaFoldDB" id="A0AAW1WMI0"/>
<dbReference type="PANTHER" id="PTHR47926:SF469">
    <property type="entry name" value="DYW DOMAIN-CONTAINING PROTEIN"/>
    <property type="match status" value="1"/>
</dbReference>
<dbReference type="Pfam" id="PF14432">
    <property type="entry name" value="DYW_deaminase"/>
    <property type="match status" value="1"/>
</dbReference>
<dbReference type="PROSITE" id="PS51375">
    <property type="entry name" value="PPR"/>
    <property type="match status" value="4"/>
</dbReference>
<accession>A0AAW1WMI0</accession>
<dbReference type="Pfam" id="PF20431">
    <property type="entry name" value="E_motif"/>
    <property type="match status" value="1"/>
</dbReference>
<dbReference type="EMBL" id="JBEDUW010000005">
    <property type="protein sequence ID" value="KAK9926019.1"/>
    <property type="molecule type" value="Genomic_DNA"/>
</dbReference>
<dbReference type="FunFam" id="1.25.40.10:FF:000454">
    <property type="entry name" value="Pentatricopeptide repeat-containing protein At3g47530"/>
    <property type="match status" value="1"/>
</dbReference>
<feature type="repeat" description="PPR" evidence="3">
    <location>
        <begin position="241"/>
        <end position="275"/>
    </location>
</feature>
<keyword evidence="6" id="KW-1185">Reference proteome</keyword>
<evidence type="ECO:0000313" key="5">
    <source>
        <dbReference type="EMBL" id="KAK9926019.1"/>
    </source>
</evidence>
<dbReference type="Pfam" id="PF12854">
    <property type="entry name" value="PPR_1"/>
    <property type="match status" value="1"/>
</dbReference>
<dbReference type="NCBIfam" id="TIGR00756">
    <property type="entry name" value="PPR"/>
    <property type="match status" value="5"/>
</dbReference>
<name>A0AAW1WMI0_RUBAR</name>
<dbReference type="PANTHER" id="PTHR47926">
    <property type="entry name" value="PENTATRICOPEPTIDE REPEAT-CONTAINING PROTEIN"/>
    <property type="match status" value="1"/>
</dbReference>
<dbReference type="Pfam" id="PF01535">
    <property type="entry name" value="PPR"/>
    <property type="match status" value="2"/>
</dbReference>
<reference evidence="5 6" key="1">
    <citation type="journal article" date="2023" name="G3 (Bethesda)">
        <title>A chromosome-length genome assembly and annotation of blackberry (Rubus argutus, cv. 'Hillquist').</title>
        <authorList>
            <person name="Bruna T."/>
            <person name="Aryal R."/>
            <person name="Dudchenko O."/>
            <person name="Sargent D.J."/>
            <person name="Mead D."/>
            <person name="Buti M."/>
            <person name="Cavallini A."/>
            <person name="Hytonen T."/>
            <person name="Andres J."/>
            <person name="Pham M."/>
            <person name="Weisz D."/>
            <person name="Mascagni F."/>
            <person name="Usai G."/>
            <person name="Natali L."/>
            <person name="Bassil N."/>
            <person name="Fernandez G.E."/>
            <person name="Lomsadze A."/>
            <person name="Armour M."/>
            <person name="Olukolu B."/>
            <person name="Poorten T."/>
            <person name="Britton C."/>
            <person name="Davik J."/>
            <person name="Ashrafi H."/>
            <person name="Aiden E.L."/>
            <person name="Borodovsky M."/>
            <person name="Worthington M."/>
        </authorList>
    </citation>
    <scope>NUCLEOTIDE SEQUENCE [LARGE SCALE GENOMIC DNA]</scope>
    <source>
        <strain evidence="5">PI 553951</strain>
    </source>
</reference>
<dbReference type="InterPro" id="IPR032867">
    <property type="entry name" value="DYW_dom"/>
</dbReference>
<evidence type="ECO:0000256" key="2">
    <source>
        <dbReference type="ARBA" id="ARBA00022737"/>
    </source>
</evidence>
<evidence type="ECO:0000259" key="4">
    <source>
        <dbReference type="Pfam" id="PF14432"/>
    </source>
</evidence>
<dbReference type="Pfam" id="PF13041">
    <property type="entry name" value="PPR_2"/>
    <property type="match status" value="2"/>
</dbReference>
<feature type="repeat" description="PPR" evidence="3">
    <location>
        <begin position="140"/>
        <end position="174"/>
    </location>
</feature>
<dbReference type="GO" id="GO:0009451">
    <property type="term" value="P:RNA modification"/>
    <property type="evidence" value="ECO:0007669"/>
    <property type="project" value="InterPro"/>
</dbReference>
<comment type="similarity">
    <text evidence="1">Belongs to the PPR family. PCMP-H subfamily.</text>
</comment>
<dbReference type="Gene3D" id="1.25.40.10">
    <property type="entry name" value="Tetratricopeptide repeat domain"/>
    <property type="match status" value="3"/>
</dbReference>
<evidence type="ECO:0000256" key="3">
    <source>
        <dbReference type="PROSITE-ProRule" id="PRU00708"/>
    </source>
</evidence>
<organism evidence="5 6">
    <name type="scientific">Rubus argutus</name>
    <name type="common">Southern blackberry</name>
    <dbReference type="NCBI Taxonomy" id="59490"/>
    <lineage>
        <taxon>Eukaryota</taxon>
        <taxon>Viridiplantae</taxon>
        <taxon>Streptophyta</taxon>
        <taxon>Embryophyta</taxon>
        <taxon>Tracheophyta</taxon>
        <taxon>Spermatophyta</taxon>
        <taxon>Magnoliopsida</taxon>
        <taxon>eudicotyledons</taxon>
        <taxon>Gunneridae</taxon>
        <taxon>Pentapetalae</taxon>
        <taxon>rosids</taxon>
        <taxon>fabids</taxon>
        <taxon>Rosales</taxon>
        <taxon>Rosaceae</taxon>
        <taxon>Rosoideae</taxon>
        <taxon>Rosoideae incertae sedis</taxon>
        <taxon>Rubus</taxon>
    </lineage>
</organism>
<sequence>MTAMSQPLRSNCSHLKDHNISSTRFSTSLASLFKTWSDQPLVRHSLNHNPTTLNSPQPHHQQNQTKLISYTQTRKESLLSLIKSCTHKPHLLQIHAHIVGSSLILDSTVCFQFLSLISLSPPLKNLTYSRQFFDQIPKPNAIHYNTMIRAYSMSDFPEEGIYMYRDLRRRGLGGNPLTLSFVIKCCVRVKNLLGGIQVQARIVRDGHQSDSRLLTTLMDLYSICGKDDDACKLFDEIPHRDTVAWNVLISCCLHNSRSRDALGLFDIMQSETYRCQPDDVTCLLMLQACANLNALEFGERVHKYIEEHGYIGASKLCNSLITMYSRCGCLDNAYEVFKGMQGKNVVSWSAMIIGLAVNGYGREAIEAFREMQRTGVLPDEQTFTGVLSACSHCGLVDEAMNIFDRMSKEFGVVPNVHHYGCLVDLLGRAGRLDQAYQLIMSMDIKPDSKIWRTLLGACKIHNHDTLGERVFGHLMELKAQEAGDYVLLMNIYSSAGNWEKLAEVRKFLKEKAIQTTPGCSTIILKGTVHEFLVDDVSHPRKDEIYKMLDEINSQLKIAGYVADVSSELHNMGDEEKGYALSYHSEKLAIAFGVLATPPGTTIRVAKNLRTCVDCHNFAMILSGVYNRKIIVRDRTRFHHFWEGSCSCNGYW</sequence>
<dbReference type="InterPro" id="IPR046960">
    <property type="entry name" value="PPR_At4g14850-like_plant"/>
</dbReference>
<dbReference type="InterPro" id="IPR002885">
    <property type="entry name" value="PPR_rpt"/>
</dbReference>
<proteinExistence type="inferred from homology"/>
<comment type="caution">
    <text evidence="5">The sequence shown here is derived from an EMBL/GenBank/DDBJ whole genome shotgun (WGS) entry which is preliminary data.</text>
</comment>
<evidence type="ECO:0000313" key="6">
    <source>
        <dbReference type="Proteomes" id="UP001457282"/>
    </source>
</evidence>
<evidence type="ECO:0000256" key="1">
    <source>
        <dbReference type="ARBA" id="ARBA00006643"/>
    </source>
</evidence>
<feature type="repeat" description="PPR" evidence="3">
    <location>
        <begin position="344"/>
        <end position="378"/>
    </location>
</feature>
<dbReference type="Proteomes" id="UP001457282">
    <property type="component" value="Unassembled WGS sequence"/>
</dbReference>
<protein>
    <recommendedName>
        <fullName evidence="4">DYW domain-containing protein</fullName>
    </recommendedName>
</protein>